<gene>
    <name evidence="1" type="ORF">F5876DRAFT_64943</name>
</gene>
<name>A0ACC1U2I2_9AGAR</name>
<comment type="caution">
    <text evidence="1">The sequence shown here is derived from an EMBL/GenBank/DDBJ whole genome shotgun (WGS) entry which is preliminary data.</text>
</comment>
<sequence>MCLHTILSQSFIGAIVLLVVVHAMPTDSKVKAAAPVPLGVINPPKKDLWWPLLDQTHAPWLKKIDLDPKNPEKRWECGESYDKNSEVFATDFTRKMLKAKSMVPGNPGKNNLGIFTLPHEVSEFESILGDETVLKLVDYNWEGSSCEVFALRKFAEFQKAKGQTPTFVTSGFVKFKDPPRKSGLVVMRKVPGMPLKGTKQWQEEGGQRQEMVDKVFKNIADFDYELIQILVHRLCTLWNVYPLAVNSNIWQFGSEIAMAGGGGSQLVKDLGYGSSDARYIALVFVFVVSDPRCYVEAGQIKDPSSQWRFIERKEFAMRAFPVQDG</sequence>
<keyword evidence="2" id="KW-1185">Reference proteome</keyword>
<accession>A0ACC1U2I2</accession>
<reference evidence="1" key="1">
    <citation type="submission" date="2022-09" db="EMBL/GenBank/DDBJ databases">
        <title>A Global Phylogenomic Analysis of the Shiitake Genus Lentinula.</title>
        <authorList>
            <consortium name="DOE Joint Genome Institute"/>
            <person name="Sierra-Patev S."/>
            <person name="Min B."/>
            <person name="Naranjo-Ortiz M."/>
            <person name="Looney B."/>
            <person name="Konkel Z."/>
            <person name="Slot J.C."/>
            <person name="Sakamoto Y."/>
            <person name="Steenwyk J.L."/>
            <person name="Rokas A."/>
            <person name="Carro J."/>
            <person name="Camarero S."/>
            <person name="Ferreira P."/>
            <person name="Molpeceres G."/>
            <person name="Ruiz-Duenas F.J."/>
            <person name="Serrano A."/>
            <person name="Henrissat B."/>
            <person name="Drula E."/>
            <person name="Hughes K.W."/>
            <person name="Mata J.L."/>
            <person name="Ishikawa N.K."/>
            <person name="Vargas-Isla R."/>
            <person name="Ushijima S."/>
            <person name="Smith C.A."/>
            <person name="Ahrendt S."/>
            <person name="Andreopoulos W."/>
            <person name="He G."/>
            <person name="Labutti K."/>
            <person name="Lipzen A."/>
            <person name="Ng V."/>
            <person name="Riley R."/>
            <person name="Sandor L."/>
            <person name="Barry K."/>
            <person name="Martinez A.T."/>
            <person name="Xiao Y."/>
            <person name="Gibbons J.G."/>
            <person name="Terashima K."/>
            <person name="Grigoriev I.V."/>
            <person name="Hibbett D.S."/>
        </authorList>
    </citation>
    <scope>NUCLEOTIDE SEQUENCE</scope>
    <source>
        <strain evidence="1">TMI1499</strain>
    </source>
</reference>
<dbReference type="EMBL" id="MU795066">
    <property type="protein sequence ID" value="KAJ3811271.1"/>
    <property type="molecule type" value="Genomic_DNA"/>
</dbReference>
<proteinExistence type="predicted"/>
<dbReference type="Proteomes" id="UP001163835">
    <property type="component" value="Unassembled WGS sequence"/>
</dbReference>
<evidence type="ECO:0000313" key="2">
    <source>
        <dbReference type="Proteomes" id="UP001163835"/>
    </source>
</evidence>
<evidence type="ECO:0000313" key="1">
    <source>
        <dbReference type="EMBL" id="KAJ3811271.1"/>
    </source>
</evidence>
<protein>
    <submittedName>
        <fullName evidence="1">Uncharacterized protein</fullName>
    </submittedName>
</protein>
<organism evidence="1 2">
    <name type="scientific">Lentinula aff. lateritia</name>
    <dbReference type="NCBI Taxonomy" id="2804960"/>
    <lineage>
        <taxon>Eukaryota</taxon>
        <taxon>Fungi</taxon>
        <taxon>Dikarya</taxon>
        <taxon>Basidiomycota</taxon>
        <taxon>Agaricomycotina</taxon>
        <taxon>Agaricomycetes</taxon>
        <taxon>Agaricomycetidae</taxon>
        <taxon>Agaricales</taxon>
        <taxon>Marasmiineae</taxon>
        <taxon>Omphalotaceae</taxon>
        <taxon>Lentinula</taxon>
    </lineage>
</organism>